<dbReference type="InterPro" id="IPR001451">
    <property type="entry name" value="Hexapep"/>
</dbReference>
<dbReference type="InterPro" id="IPR011004">
    <property type="entry name" value="Trimer_LpxA-like_sf"/>
</dbReference>
<accession>A0ABU3Z646</accession>
<dbReference type="SUPFAM" id="SSF51161">
    <property type="entry name" value="Trimeric LpxA-like enzymes"/>
    <property type="match status" value="1"/>
</dbReference>
<evidence type="ECO:0000313" key="2">
    <source>
        <dbReference type="Proteomes" id="UP001272515"/>
    </source>
</evidence>
<dbReference type="PANTHER" id="PTHR23416:SF54">
    <property type="entry name" value="ACETYLTRANSFERASE, CYSE_LACA_LPXA_NODL FAMILY (AFU_ORTHOLOGUE AFUA_2G08430)-RELATED"/>
    <property type="match status" value="1"/>
</dbReference>
<organism evidence="1 2">
    <name type="scientific">Veillonella absiana</name>
    <dbReference type="NCBI Taxonomy" id="3079305"/>
    <lineage>
        <taxon>Bacteria</taxon>
        <taxon>Bacillati</taxon>
        <taxon>Bacillota</taxon>
        <taxon>Negativicutes</taxon>
        <taxon>Veillonellales</taxon>
        <taxon>Veillonellaceae</taxon>
        <taxon>Veillonella</taxon>
    </lineage>
</organism>
<dbReference type="InterPro" id="IPR051159">
    <property type="entry name" value="Hexapeptide_acetyltransf"/>
</dbReference>
<protein>
    <submittedName>
        <fullName evidence="1">DapH/DapD/GlmU-related protein</fullName>
    </submittedName>
</protein>
<reference evidence="1 2" key="1">
    <citation type="submission" date="2023-10" db="EMBL/GenBank/DDBJ databases">
        <title>Veillonella sp. nov., isolated from a pig farm feces dump.</title>
        <authorList>
            <person name="Chang Y.-H."/>
        </authorList>
    </citation>
    <scope>NUCLEOTIDE SEQUENCE [LARGE SCALE GENOMIC DNA]</scope>
    <source>
        <strain evidence="1 2">YH-vei2233</strain>
    </source>
</reference>
<dbReference type="RefSeq" id="WP_317329243.1">
    <property type="nucleotide sequence ID" value="NZ_JAWJZA010000009.1"/>
</dbReference>
<dbReference type="Pfam" id="PF00132">
    <property type="entry name" value="Hexapep"/>
    <property type="match status" value="1"/>
</dbReference>
<dbReference type="Proteomes" id="UP001272515">
    <property type="component" value="Unassembled WGS sequence"/>
</dbReference>
<comment type="caution">
    <text evidence="1">The sequence shown here is derived from an EMBL/GenBank/DDBJ whole genome shotgun (WGS) entry which is preliminary data.</text>
</comment>
<name>A0ABU3Z646_9FIRM</name>
<sequence>MAISSPVTIGHNVWLGGNCTVLPGVTIGDNSIIAAGAVVSADVPPNVVVGGVPARVLKQL</sequence>
<gene>
    <name evidence="1" type="ORF">RVY80_00750</name>
</gene>
<keyword evidence="2" id="KW-1185">Reference proteome</keyword>
<dbReference type="PANTHER" id="PTHR23416">
    <property type="entry name" value="SIALIC ACID SYNTHASE-RELATED"/>
    <property type="match status" value="1"/>
</dbReference>
<dbReference type="Gene3D" id="2.160.10.10">
    <property type="entry name" value="Hexapeptide repeat proteins"/>
    <property type="match status" value="1"/>
</dbReference>
<evidence type="ECO:0000313" key="1">
    <source>
        <dbReference type="EMBL" id="MDV5087382.1"/>
    </source>
</evidence>
<dbReference type="EMBL" id="JAWJZB010000001">
    <property type="protein sequence ID" value="MDV5087382.1"/>
    <property type="molecule type" value="Genomic_DNA"/>
</dbReference>
<proteinExistence type="predicted"/>